<evidence type="ECO:0000256" key="1">
    <source>
        <dbReference type="ARBA" id="ARBA00004123"/>
    </source>
</evidence>
<keyword evidence="5" id="KW-0963">Cytoplasm</keyword>
<evidence type="ECO:0000256" key="5">
    <source>
        <dbReference type="ARBA" id="ARBA00022490"/>
    </source>
</evidence>
<feature type="region of interest" description="Disordered" evidence="9">
    <location>
        <begin position="149"/>
        <end position="172"/>
    </location>
</feature>
<comment type="similarity">
    <text evidence="4">Belongs to the cytochrome c oxidase subunit 6B family.</text>
</comment>
<evidence type="ECO:0000313" key="10">
    <source>
        <dbReference type="EMBL" id="RDL38910.1"/>
    </source>
</evidence>
<evidence type="ECO:0000256" key="4">
    <source>
        <dbReference type="ARBA" id="ARBA00006425"/>
    </source>
</evidence>
<name>A0A370TTR7_9HELO</name>
<dbReference type="GO" id="GO:0005634">
    <property type="term" value="C:nucleus"/>
    <property type="evidence" value="ECO:0007669"/>
    <property type="project" value="UniProtKB-SubCell"/>
</dbReference>
<evidence type="ECO:0000256" key="9">
    <source>
        <dbReference type="SAM" id="MobiDB-lite"/>
    </source>
</evidence>
<dbReference type="GO" id="GO:0033617">
    <property type="term" value="P:mitochondrial respiratory chain complex IV assembly"/>
    <property type="evidence" value="ECO:0007669"/>
    <property type="project" value="TreeGrafter"/>
</dbReference>
<dbReference type="InterPro" id="IPR036549">
    <property type="entry name" value="CX6/COA6-like_sf"/>
</dbReference>
<keyword evidence="8" id="KW-0539">Nucleus</keyword>
<evidence type="ECO:0000256" key="3">
    <source>
        <dbReference type="ARBA" id="ARBA00004569"/>
    </source>
</evidence>
<dbReference type="RefSeq" id="XP_031871566.1">
    <property type="nucleotide sequence ID" value="XM_032011873.1"/>
</dbReference>
<dbReference type="OrthoDB" id="5545577at2759"/>
<proteinExistence type="inferred from homology"/>
<keyword evidence="6" id="KW-0496">Mitochondrion</keyword>
<reference evidence="10 11" key="1">
    <citation type="journal article" date="2018" name="IMA Fungus">
        <title>IMA Genome-F 9: Draft genome sequence of Annulohypoxylon stygium, Aspergillus mulundensis, Berkeleyomyces basicola (syn. Thielaviopsis basicola), Ceratocystis smalleyi, two Cercospora beticola strains, Coleophoma cylindrospora, Fusarium fracticaudum, Phialophora cf. hyalina, and Morchella septimelata.</title>
        <authorList>
            <person name="Wingfield B.D."/>
            <person name="Bills G.F."/>
            <person name="Dong Y."/>
            <person name="Huang W."/>
            <person name="Nel W.J."/>
            <person name="Swalarsk-Parry B.S."/>
            <person name="Vaghefi N."/>
            <person name="Wilken P.M."/>
            <person name="An Z."/>
            <person name="de Beer Z.W."/>
            <person name="De Vos L."/>
            <person name="Chen L."/>
            <person name="Duong T.A."/>
            <person name="Gao Y."/>
            <person name="Hammerbacher A."/>
            <person name="Kikkert J.R."/>
            <person name="Li Y."/>
            <person name="Li H."/>
            <person name="Li K."/>
            <person name="Li Q."/>
            <person name="Liu X."/>
            <person name="Ma X."/>
            <person name="Naidoo K."/>
            <person name="Pethybridge S.J."/>
            <person name="Sun J."/>
            <person name="Steenkamp E.T."/>
            <person name="van der Nest M.A."/>
            <person name="van Wyk S."/>
            <person name="Wingfield M.J."/>
            <person name="Xiong C."/>
            <person name="Yue Q."/>
            <person name="Zhang X."/>
        </authorList>
    </citation>
    <scope>NUCLEOTIDE SEQUENCE [LARGE SCALE GENOMIC DNA]</scope>
    <source>
        <strain evidence="10 11">BP 5553</strain>
    </source>
</reference>
<comment type="subcellular location">
    <subcellularLocation>
        <location evidence="2">Cytoplasm</location>
    </subcellularLocation>
    <subcellularLocation>
        <location evidence="3">Mitochondrion intermembrane space</location>
    </subcellularLocation>
    <subcellularLocation>
        <location evidence="1">Nucleus</location>
    </subcellularLocation>
</comment>
<organism evidence="10 11">
    <name type="scientific">Venustampulla echinocandica</name>
    <dbReference type="NCBI Taxonomy" id="2656787"/>
    <lineage>
        <taxon>Eukaryota</taxon>
        <taxon>Fungi</taxon>
        <taxon>Dikarya</taxon>
        <taxon>Ascomycota</taxon>
        <taxon>Pezizomycotina</taxon>
        <taxon>Leotiomycetes</taxon>
        <taxon>Helotiales</taxon>
        <taxon>Pleuroascaceae</taxon>
        <taxon>Venustampulla</taxon>
    </lineage>
</organism>
<dbReference type="GeneID" id="43596099"/>
<dbReference type="PANTHER" id="PTHR47677">
    <property type="entry name" value="CYTOCHROME C OXIDASE ASSEMBLY FACTOR 6"/>
    <property type="match status" value="1"/>
</dbReference>
<dbReference type="Pfam" id="PF02297">
    <property type="entry name" value="COX6B"/>
    <property type="match status" value="1"/>
</dbReference>
<evidence type="ECO:0000256" key="2">
    <source>
        <dbReference type="ARBA" id="ARBA00004496"/>
    </source>
</evidence>
<dbReference type="GO" id="GO:0005758">
    <property type="term" value="C:mitochondrial intermembrane space"/>
    <property type="evidence" value="ECO:0007669"/>
    <property type="project" value="UniProtKB-SubCell"/>
</dbReference>
<dbReference type="Proteomes" id="UP000254866">
    <property type="component" value="Unassembled WGS sequence"/>
</dbReference>
<feature type="compositionally biased region" description="Gly residues" evidence="9">
    <location>
        <begin position="163"/>
        <end position="172"/>
    </location>
</feature>
<dbReference type="SUPFAM" id="SSF47694">
    <property type="entry name" value="Cytochrome c oxidase subunit h"/>
    <property type="match status" value="1"/>
</dbReference>
<dbReference type="PROSITE" id="PS51808">
    <property type="entry name" value="CHCH"/>
    <property type="match status" value="1"/>
</dbReference>
<evidence type="ECO:0000256" key="6">
    <source>
        <dbReference type="ARBA" id="ARBA00023128"/>
    </source>
</evidence>
<dbReference type="Gene3D" id="1.10.10.140">
    <property type="entry name" value="Cytochrome c oxidase, subunit VIb"/>
    <property type="match status" value="1"/>
</dbReference>
<dbReference type="STRING" id="2656787.A0A370TTR7"/>
<dbReference type="InterPro" id="IPR048281">
    <property type="entry name" value="COA6_fun"/>
</dbReference>
<protein>
    <submittedName>
        <fullName evidence="10">Uncharacterized protein</fullName>
    </submittedName>
</protein>
<dbReference type="AlphaFoldDB" id="A0A370TTR7"/>
<sequence>MHISKVAIAPRTINYDPSILYFLHSGINKFGGATSSKLNTLVPQIIPALILEMGLFSTSSSSLPAPKISSDGAPIAPDRTQRARCWEARDAYFSCLDKNGILDSIAEKDKAEKGCKKESTQFETNCASSWVTYFKKRRVMEHQRNQTLEKLKAQGATEVDGDLGPGALGKRP</sequence>
<evidence type="ECO:0000256" key="7">
    <source>
        <dbReference type="ARBA" id="ARBA00023157"/>
    </source>
</evidence>
<evidence type="ECO:0000313" key="11">
    <source>
        <dbReference type="Proteomes" id="UP000254866"/>
    </source>
</evidence>
<evidence type="ECO:0000256" key="8">
    <source>
        <dbReference type="ARBA" id="ARBA00023242"/>
    </source>
</evidence>
<dbReference type="PANTHER" id="PTHR47677:SF1">
    <property type="entry name" value="CYTOCHROME C OXIDASE ASSEMBLY FACTOR 6"/>
    <property type="match status" value="1"/>
</dbReference>
<dbReference type="FunFam" id="1.10.10.140:FF:000003">
    <property type="entry name" value="Cytochrome c oxidase assembly factor 6"/>
    <property type="match status" value="1"/>
</dbReference>
<dbReference type="InterPro" id="IPR048280">
    <property type="entry name" value="COX6B-like"/>
</dbReference>
<comment type="caution">
    <text evidence="10">The sequence shown here is derived from an EMBL/GenBank/DDBJ whole genome shotgun (WGS) entry which is preliminary data.</text>
</comment>
<accession>A0A370TTR7</accession>
<dbReference type="EMBL" id="NPIC01000002">
    <property type="protein sequence ID" value="RDL38910.1"/>
    <property type="molecule type" value="Genomic_DNA"/>
</dbReference>
<gene>
    <name evidence="10" type="ORF">BP5553_03250</name>
</gene>
<keyword evidence="7" id="KW-1015">Disulfide bond</keyword>
<keyword evidence="11" id="KW-1185">Reference proteome</keyword>